<name>A0A9J7K9V4_BRAFL</name>
<reference evidence="5" key="2">
    <citation type="submission" date="2025-08" db="UniProtKB">
        <authorList>
            <consortium name="RefSeq"/>
        </authorList>
    </citation>
    <scope>IDENTIFICATION</scope>
    <source>
        <strain evidence="5">S238N-H82</strain>
        <tissue evidence="5">Testes</tissue>
    </source>
</reference>
<dbReference type="SUPFAM" id="SSF49265">
    <property type="entry name" value="Fibronectin type III"/>
    <property type="match status" value="2"/>
</dbReference>
<dbReference type="KEGG" id="bfo:118406474"/>
<feature type="domain" description="Fibronectin type-III" evidence="3">
    <location>
        <begin position="146"/>
        <end position="234"/>
    </location>
</feature>
<dbReference type="Proteomes" id="UP000001554">
    <property type="component" value="Chromosome 19"/>
</dbReference>
<keyword evidence="4" id="KW-1185">Reference proteome</keyword>
<dbReference type="OrthoDB" id="261433at2759"/>
<dbReference type="RefSeq" id="XP_035662421.1">
    <property type="nucleotide sequence ID" value="XM_035806528.1"/>
</dbReference>
<dbReference type="PANTHER" id="PTHR46708:SF2">
    <property type="entry name" value="FIBRONECTIN TYPE-III DOMAIN-CONTAINING PROTEIN"/>
    <property type="match status" value="1"/>
</dbReference>
<protein>
    <submittedName>
        <fullName evidence="5">Tenascin-R-like</fullName>
    </submittedName>
</protein>
<dbReference type="InterPro" id="IPR036116">
    <property type="entry name" value="FN3_sf"/>
</dbReference>
<evidence type="ECO:0000313" key="5">
    <source>
        <dbReference type="RefSeq" id="XP_035662421.1"/>
    </source>
</evidence>
<accession>A0A9J7K9V4</accession>
<gene>
    <name evidence="5" type="primary">LOC118406474</name>
</gene>
<reference evidence="4" key="1">
    <citation type="journal article" date="2020" name="Nat. Ecol. Evol.">
        <title>Deeply conserved synteny resolves early events in vertebrate evolution.</title>
        <authorList>
            <person name="Simakov O."/>
            <person name="Marletaz F."/>
            <person name="Yue J.X."/>
            <person name="O'Connell B."/>
            <person name="Jenkins J."/>
            <person name="Brandt A."/>
            <person name="Calef R."/>
            <person name="Tung C.H."/>
            <person name="Huang T.K."/>
            <person name="Schmutz J."/>
            <person name="Satoh N."/>
            <person name="Yu J.K."/>
            <person name="Putnam N.H."/>
            <person name="Green R.E."/>
            <person name="Rokhsar D.S."/>
        </authorList>
    </citation>
    <scope>NUCLEOTIDE SEQUENCE [LARGE SCALE GENOMIC DNA]</scope>
    <source>
        <strain evidence="4">S238N-H82</strain>
    </source>
</reference>
<evidence type="ECO:0000259" key="3">
    <source>
        <dbReference type="PROSITE" id="PS50853"/>
    </source>
</evidence>
<evidence type="ECO:0000313" key="4">
    <source>
        <dbReference type="Proteomes" id="UP000001554"/>
    </source>
</evidence>
<dbReference type="InterPro" id="IPR013783">
    <property type="entry name" value="Ig-like_fold"/>
</dbReference>
<organism evidence="4 5">
    <name type="scientific">Branchiostoma floridae</name>
    <name type="common">Florida lancelet</name>
    <name type="synonym">Amphioxus</name>
    <dbReference type="NCBI Taxonomy" id="7739"/>
    <lineage>
        <taxon>Eukaryota</taxon>
        <taxon>Metazoa</taxon>
        <taxon>Chordata</taxon>
        <taxon>Cephalochordata</taxon>
        <taxon>Leptocardii</taxon>
        <taxon>Amphioxiformes</taxon>
        <taxon>Branchiostomatidae</taxon>
        <taxon>Branchiostoma</taxon>
    </lineage>
</organism>
<feature type="domain" description="Fibronectin type-III" evidence="3">
    <location>
        <begin position="51"/>
        <end position="145"/>
    </location>
</feature>
<evidence type="ECO:0000256" key="2">
    <source>
        <dbReference type="SAM" id="MobiDB-lite"/>
    </source>
</evidence>
<dbReference type="Gene3D" id="2.60.40.10">
    <property type="entry name" value="Immunoglobulins"/>
    <property type="match status" value="2"/>
</dbReference>
<sequence>MVMIWHLPETAVSTAFTSLTPATEYVIAVKCISAYIDGPQANVTIVTDTDAPLDLKIEDIESVSFALSWIPPVAKLTRYELTYKSHEQGRKRRWMSSLTLPGSSDTFLLQELVPATQYTISLTAVSRFGRSEDAILTAITDTDPPTELKVRNVSSTWMYVVWTPPVAAVVSYGMKVTEEVSQREMHFSIPATLTEFNMTELLPMTEHLIRIAAASMYGRSVEAVIFGTTDTVSADDHDTDTEAPVSSKAPAMTTTDKGDLKIKATAFWFENLVSIPQIKGA</sequence>
<dbReference type="PROSITE" id="PS50853">
    <property type="entry name" value="FN3"/>
    <property type="match status" value="2"/>
</dbReference>
<dbReference type="AlphaFoldDB" id="A0A9J7K9V4"/>
<keyword evidence="1" id="KW-0677">Repeat</keyword>
<dbReference type="CDD" id="cd00063">
    <property type="entry name" value="FN3"/>
    <property type="match status" value="2"/>
</dbReference>
<dbReference type="InterPro" id="IPR050991">
    <property type="entry name" value="ECM_Regulatory_Proteins"/>
</dbReference>
<evidence type="ECO:0000256" key="1">
    <source>
        <dbReference type="ARBA" id="ARBA00022737"/>
    </source>
</evidence>
<dbReference type="PANTHER" id="PTHR46708">
    <property type="entry name" value="TENASCIN"/>
    <property type="match status" value="1"/>
</dbReference>
<feature type="region of interest" description="Disordered" evidence="2">
    <location>
        <begin position="233"/>
        <end position="252"/>
    </location>
</feature>
<dbReference type="GeneID" id="118406474"/>
<dbReference type="Pfam" id="PF00041">
    <property type="entry name" value="fn3"/>
    <property type="match status" value="2"/>
</dbReference>
<dbReference type="InterPro" id="IPR003961">
    <property type="entry name" value="FN3_dom"/>
</dbReference>
<dbReference type="SMART" id="SM00060">
    <property type="entry name" value="FN3"/>
    <property type="match status" value="2"/>
</dbReference>
<proteinExistence type="predicted"/>